<organism evidence="1 2">
    <name type="scientific">Streptomyces palmae</name>
    <dbReference type="NCBI Taxonomy" id="1701085"/>
    <lineage>
        <taxon>Bacteria</taxon>
        <taxon>Bacillati</taxon>
        <taxon>Actinomycetota</taxon>
        <taxon>Actinomycetes</taxon>
        <taxon>Kitasatosporales</taxon>
        <taxon>Streptomycetaceae</taxon>
        <taxon>Streptomyces</taxon>
    </lineage>
</organism>
<evidence type="ECO:0000313" key="2">
    <source>
        <dbReference type="Proteomes" id="UP000297948"/>
    </source>
</evidence>
<dbReference type="RefSeq" id="WP_135339932.1">
    <property type="nucleotide sequence ID" value="NZ_JBHLTX010000014.1"/>
</dbReference>
<evidence type="ECO:0000313" key="1">
    <source>
        <dbReference type="EMBL" id="TGB07411.1"/>
    </source>
</evidence>
<sequence>MEDAETAEAVVPQPGSGGDRLFGELLLGAMAGSALAPFVQAIATKLGEDVYGKVRDLLARRSREPAEHMPGESLTLADPQRAIVIQLPASLTTTEAAGLAQVRLPERTEAGWVYVRYDPPTGRWQATLVPQPPTGAIEVLPRDGGATAP</sequence>
<dbReference type="Proteomes" id="UP000297948">
    <property type="component" value="Unassembled WGS sequence"/>
</dbReference>
<dbReference type="EMBL" id="SRID01000150">
    <property type="protein sequence ID" value="TGB07411.1"/>
    <property type="molecule type" value="Genomic_DNA"/>
</dbReference>
<keyword evidence="2" id="KW-1185">Reference proteome</keyword>
<name>A0A4Z0HA00_9ACTN</name>
<gene>
    <name evidence="1" type="ORF">E4099_17070</name>
</gene>
<protein>
    <submittedName>
        <fullName evidence="1">Uncharacterized protein</fullName>
    </submittedName>
</protein>
<accession>A0A4Z0HA00</accession>
<comment type="caution">
    <text evidence="1">The sequence shown here is derived from an EMBL/GenBank/DDBJ whole genome shotgun (WGS) entry which is preliminary data.</text>
</comment>
<proteinExistence type="predicted"/>
<reference evidence="1 2" key="1">
    <citation type="submission" date="2019-03" db="EMBL/GenBank/DDBJ databases">
        <authorList>
            <person name="Gonzalez-Pimentel J.L."/>
        </authorList>
    </citation>
    <scope>NUCLEOTIDE SEQUENCE [LARGE SCALE GENOMIC DNA]</scope>
    <source>
        <strain evidence="1 2">JCM 31289</strain>
    </source>
</reference>
<dbReference type="AlphaFoldDB" id="A0A4Z0HA00"/>
<dbReference type="OrthoDB" id="3383269at2"/>